<dbReference type="SUPFAM" id="SSF55021">
    <property type="entry name" value="ACT-like"/>
    <property type="match status" value="1"/>
</dbReference>
<evidence type="ECO:0000256" key="11">
    <source>
        <dbReference type="RuleBase" id="RU363003"/>
    </source>
</evidence>
<dbReference type="InterPro" id="IPR029753">
    <property type="entry name" value="D-isomer_DH_CS"/>
</dbReference>
<dbReference type="Pfam" id="PF02826">
    <property type="entry name" value="2-Hacid_dh_C"/>
    <property type="match status" value="1"/>
</dbReference>
<feature type="domain" description="ACT" evidence="12">
    <location>
        <begin position="460"/>
        <end position="534"/>
    </location>
</feature>
<dbReference type="SUPFAM" id="SSF52283">
    <property type="entry name" value="Formate/glycerate dehydrogenase catalytic domain-like"/>
    <property type="match status" value="1"/>
</dbReference>
<dbReference type="Pfam" id="PF00389">
    <property type="entry name" value="2-Hacid_dh"/>
    <property type="match status" value="1"/>
</dbReference>
<dbReference type="Pfam" id="PF19304">
    <property type="entry name" value="PGDH_inter"/>
    <property type="match status" value="1"/>
</dbReference>
<evidence type="ECO:0000256" key="3">
    <source>
        <dbReference type="ARBA" id="ARBA00005854"/>
    </source>
</evidence>
<evidence type="ECO:0000256" key="10">
    <source>
        <dbReference type="ARBA" id="ARBA00048731"/>
    </source>
</evidence>
<evidence type="ECO:0000256" key="8">
    <source>
        <dbReference type="ARBA" id="ARBA00023299"/>
    </source>
</evidence>
<dbReference type="GO" id="GO:0004617">
    <property type="term" value="F:phosphoglycerate dehydrogenase activity"/>
    <property type="evidence" value="ECO:0007669"/>
    <property type="project" value="UniProtKB-UniRule"/>
</dbReference>
<sequence>MTEKKQFKILVSDKLGEGGLNILKKEPEFQVDNKPGLKPEELKAIIGEYDAIVIRSGTQMTKDILEAAKRLTLVGRAGVGVDNVDMPTATKQGIVVMNTPDGNTISTAEHSFSMLMALARNIAQANESIHKGEWKRAQFMGTELNEKTLGVIGLGRIGREVAKRAIAFGMRVIGYDPYISAENVGQLGIEVVDLDTVFRQADFITLHVPKNDDTKNIINAGSIAKMKKGVSIINCARGGLVDEQALCDAIQSGQVKGAALDVFAKEPPENNPLLVLDHVIATPHLGASTEEAQENVAIAVAQQVADALLERGIRNAVNMPSVDQETLRVLKPWIRLAECLGLMQAQLFGGRFQEVSIRYGGEITNYNMAPLTIAVLKGLLEKVCDGIVNFVNAPAIAKERGIAVSESKTTQVEDFSSFITVEVKMDGQTNSVMGTLFGKREPRIVRINEFFLEMIPRGVVLSIHNEDLPGVVGTIGSVLGKNKINIAEMTLGRVEKKGKAYAMTVINTDQDIPAAVLDELKAVPPIIDAKVIHF</sequence>
<dbReference type="Gene3D" id="3.30.1330.90">
    <property type="entry name" value="D-3-phosphoglycerate dehydrogenase, domain 3"/>
    <property type="match status" value="1"/>
</dbReference>
<accession>A0A1G1KZ23</accession>
<comment type="function">
    <text evidence="1">Catalyzes the reversible oxidation of 3-phospho-D-glycerate to 3-phosphonooxypyruvate, the first step of the phosphorylated L-serine biosynthesis pathway. Also catalyzes the reversible oxidation of 2-hydroxyglutarate to 2-oxoglutarate.</text>
</comment>
<dbReference type="UniPathway" id="UPA00135">
    <property type="reaction ID" value="UER00196"/>
</dbReference>
<dbReference type="InterPro" id="IPR006140">
    <property type="entry name" value="D-isomer_DH_NAD-bd"/>
</dbReference>
<dbReference type="InterPro" id="IPR029009">
    <property type="entry name" value="ASB_dom_sf"/>
</dbReference>
<dbReference type="NCBIfam" id="TIGR01327">
    <property type="entry name" value="PGDH"/>
    <property type="match status" value="1"/>
</dbReference>
<dbReference type="GO" id="GO:0051287">
    <property type="term" value="F:NAD binding"/>
    <property type="evidence" value="ECO:0007669"/>
    <property type="project" value="UniProtKB-UniRule"/>
</dbReference>
<dbReference type="AlphaFoldDB" id="A0A1G1KZ23"/>
<gene>
    <name evidence="13" type="ORF">A3G33_07460</name>
</gene>
<dbReference type="PROSITE" id="PS51671">
    <property type="entry name" value="ACT"/>
    <property type="match status" value="1"/>
</dbReference>
<reference evidence="13 14" key="1">
    <citation type="journal article" date="2016" name="Nat. Commun.">
        <title>Thousands of microbial genomes shed light on interconnected biogeochemical processes in an aquifer system.</title>
        <authorList>
            <person name="Anantharaman K."/>
            <person name="Brown C.T."/>
            <person name="Hug L.A."/>
            <person name="Sharon I."/>
            <person name="Castelle C.J."/>
            <person name="Probst A.J."/>
            <person name="Thomas B.C."/>
            <person name="Singh A."/>
            <person name="Wilkins M.J."/>
            <person name="Karaoz U."/>
            <person name="Brodie E.L."/>
            <person name="Williams K.H."/>
            <person name="Hubbard S.S."/>
            <person name="Banfield J.F."/>
        </authorList>
    </citation>
    <scope>NUCLEOTIDE SEQUENCE [LARGE SCALE GENOMIC DNA]</scope>
</reference>
<protein>
    <recommendedName>
        <fullName evidence="4 11">D-3-phosphoglycerate dehydrogenase</fullName>
        <ecNumber evidence="11">1.1.1.95</ecNumber>
    </recommendedName>
</protein>
<comment type="similarity">
    <text evidence="3 11">Belongs to the D-isomer specific 2-hydroxyacid dehydrogenase family.</text>
</comment>
<dbReference type="Proteomes" id="UP000178187">
    <property type="component" value="Unassembled WGS sequence"/>
</dbReference>
<dbReference type="InterPro" id="IPR036291">
    <property type="entry name" value="NAD(P)-bd_dom_sf"/>
</dbReference>
<keyword evidence="6 11" id="KW-0560">Oxidoreductase</keyword>
<dbReference type="InterPro" id="IPR002912">
    <property type="entry name" value="ACT_dom"/>
</dbReference>
<evidence type="ECO:0000256" key="5">
    <source>
        <dbReference type="ARBA" id="ARBA00022605"/>
    </source>
</evidence>
<dbReference type="PROSITE" id="PS00670">
    <property type="entry name" value="D_2_HYDROXYACID_DH_2"/>
    <property type="match status" value="1"/>
</dbReference>
<dbReference type="EC" id="1.1.1.95" evidence="11"/>
<dbReference type="InterPro" id="IPR006139">
    <property type="entry name" value="D-isomer_2_OHA_DH_cat_dom"/>
</dbReference>
<keyword evidence="8 11" id="KW-0718">Serine biosynthesis</keyword>
<evidence type="ECO:0000256" key="7">
    <source>
        <dbReference type="ARBA" id="ARBA00023027"/>
    </source>
</evidence>
<keyword evidence="5 11" id="KW-0028">Amino-acid biosynthesis</keyword>
<dbReference type="InterPro" id="IPR045626">
    <property type="entry name" value="PGDH_ASB_dom"/>
</dbReference>
<dbReference type="InterPro" id="IPR006236">
    <property type="entry name" value="PGDH"/>
</dbReference>
<comment type="pathway">
    <text evidence="2 11">Amino-acid biosynthesis; L-serine biosynthesis; L-serine from 3-phospho-D-glycerate: step 1/3.</text>
</comment>
<evidence type="ECO:0000256" key="9">
    <source>
        <dbReference type="ARBA" id="ARBA00048126"/>
    </source>
</evidence>
<dbReference type="SUPFAM" id="SSF143548">
    <property type="entry name" value="Serine metabolism enzymes domain"/>
    <property type="match status" value="1"/>
</dbReference>
<dbReference type="PANTHER" id="PTHR42789:SF1">
    <property type="entry name" value="D-ISOMER SPECIFIC 2-HYDROXYACID DEHYDROGENASE FAMILY PROTEIN (AFU_ORTHOLOGUE AFUA_6G10090)"/>
    <property type="match status" value="1"/>
</dbReference>
<dbReference type="GO" id="GO:0006564">
    <property type="term" value="P:L-serine biosynthetic process"/>
    <property type="evidence" value="ECO:0007669"/>
    <property type="project" value="UniProtKB-UniRule"/>
</dbReference>
<evidence type="ECO:0000256" key="1">
    <source>
        <dbReference type="ARBA" id="ARBA00003800"/>
    </source>
</evidence>
<comment type="caution">
    <text evidence="13">The sequence shown here is derived from an EMBL/GenBank/DDBJ whole genome shotgun (WGS) entry which is preliminary data.</text>
</comment>
<dbReference type="Gene3D" id="3.30.70.260">
    <property type="match status" value="1"/>
</dbReference>
<comment type="catalytic activity">
    <reaction evidence="9">
        <text>(R)-2-hydroxyglutarate + NAD(+) = 2-oxoglutarate + NADH + H(+)</text>
        <dbReference type="Rhea" id="RHEA:49612"/>
        <dbReference type="ChEBI" id="CHEBI:15378"/>
        <dbReference type="ChEBI" id="CHEBI:15801"/>
        <dbReference type="ChEBI" id="CHEBI:16810"/>
        <dbReference type="ChEBI" id="CHEBI:57540"/>
        <dbReference type="ChEBI" id="CHEBI:57945"/>
        <dbReference type="EC" id="1.1.1.399"/>
    </reaction>
</comment>
<name>A0A1G1KZ23_9BACT</name>
<dbReference type="InterPro" id="IPR045865">
    <property type="entry name" value="ACT-like_dom_sf"/>
</dbReference>
<dbReference type="CDD" id="cd04902">
    <property type="entry name" value="ACT_3PGDH-xct"/>
    <property type="match status" value="1"/>
</dbReference>
<dbReference type="FunFam" id="3.30.1330.90:FF:000003">
    <property type="entry name" value="D-3-phosphoglycerate dehydrogenase"/>
    <property type="match status" value="1"/>
</dbReference>
<evidence type="ECO:0000256" key="4">
    <source>
        <dbReference type="ARBA" id="ARBA00021582"/>
    </source>
</evidence>
<dbReference type="Pfam" id="PF01842">
    <property type="entry name" value="ACT"/>
    <property type="match status" value="1"/>
</dbReference>
<evidence type="ECO:0000256" key="2">
    <source>
        <dbReference type="ARBA" id="ARBA00005216"/>
    </source>
</evidence>
<evidence type="ECO:0000259" key="12">
    <source>
        <dbReference type="PROSITE" id="PS51671"/>
    </source>
</evidence>
<dbReference type="PANTHER" id="PTHR42789">
    <property type="entry name" value="D-ISOMER SPECIFIC 2-HYDROXYACID DEHYDROGENASE FAMILY PROTEIN (AFU_ORTHOLOGUE AFUA_6G10090)"/>
    <property type="match status" value="1"/>
</dbReference>
<organism evidence="13 14">
    <name type="scientific">Candidatus Danuiimicrobium aquiferis</name>
    <dbReference type="NCBI Taxonomy" id="1801832"/>
    <lineage>
        <taxon>Bacteria</taxon>
        <taxon>Pseudomonadati</taxon>
        <taxon>Candidatus Omnitrophota</taxon>
        <taxon>Candidatus Danuiimicrobium</taxon>
    </lineage>
</organism>
<dbReference type="PROSITE" id="PS00065">
    <property type="entry name" value="D_2_HYDROXYACID_DH_1"/>
    <property type="match status" value="1"/>
</dbReference>
<evidence type="ECO:0000256" key="6">
    <source>
        <dbReference type="ARBA" id="ARBA00023002"/>
    </source>
</evidence>
<dbReference type="CDD" id="cd12173">
    <property type="entry name" value="PGDH_4"/>
    <property type="match status" value="1"/>
</dbReference>
<proteinExistence type="inferred from homology"/>
<dbReference type="FunFam" id="3.40.50.720:FF:000021">
    <property type="entry name" value="D-3-phosphoglycerate dehydrogenase"/>
    <property type="match status" value="1"/>
</dbReference>
<comment type="catalytic activity">
    <reaction evidence="10 11">
        <text>(2R)-3-phosphoglycerate + NAD(+) = 3-phosphooxypyruvate + NADH + H(+)</text>
        <dbReference type="Rhea" id="RHEA:12641"/>
        <dbReference type="ChEBI" id="CHEBI:15378"/>
        <dbReference type="ChEBI" id="CHEBI:18110"/>
        <dbReference type="ChEBI" id="CHEBI:57540"/>
        <dbReference type="ChEBI" id="CHEBI:57945"/>
        <dbReference type="ChEBI" id="CHEBI:58272"/>
        <dbReference type="EC" id="1.1.1.95"/>
    </reaction>
</comment>
<dbReference type="InterPro" id="IPR029752">
    <property type="entry name" value="D-isomer_DH_CS1"/>
</dbReference>
<dbReference type="SUPFAM" id="SSF51735">
    <property type="entry name" value="NAD(P)-binding Rossmann-fold domains"/>
    <property type="match status" value="1"/>
</dbReference>
<evidence type="ECO:0000313" key="13">
    <source>
        <dbReference type="EMBL" id="OGW98102.1"/>
    </source>
</evidence>
<dbReference type="EMBL" id="MHFR01000037">
    <property type="protein sequence ID" value="OGW98102.1"/>
    <property type="molecule type" value="Genomic_DNA"/>
</dbReference>
<dbReference type="InterPro" id="IPR050857">
    <property type="entry name" value="D-2-hydroxyacid_DH"/>
</dbReference>
<dbReference type="Gene3D" id="3.40.50.720">
    <property type="entry name" value="NAD(P)-binding Rossmann-like Domain"/>
    <property type="match status" value="2"/>
</dbReference>
<keyword evidence="7 11" id="KW-0520">NAD</keyword>
<evidence type="ECO:0000313" key="14">
    <source>
        <dbReference type="Proteomes" id="UP000178187"/>
    </source>
</evidence>